<proteinExistence type="predicted"/>
<evidence type="ECO:0000313" key="1">
    <source>
        <dbReference type="EMBL" id="QHT74918.1"/>
    </source>
</evidence>
<sequence>MNRDCFVCLNNTKNKVCTTCQCYAHLRCWGKYLKNFTKVTTYIYEKDILISIPLYAKCPQCSCDISNLKPVTRSDTRFGRRTFLLLRYQNMMELAGTIQDISKRYMIFRNMFELIAHNKNLIRCKVGGIKFKNTIKTKLIYLHVSGEWKFANLYHLKIFGKQIK</sequence>
<organism evidence="1">
    <name type="scientific">viral metagenome</name>
    <dbReference type="NCBI Taxonomy" id="1070528"/>
    <lineage>
        <taxon>unclassified sequences</taxon>
        <taxon>metagenomes</taxon>
        <taxon>organismal metagenomes</taxon>
    </lineage>
</organism>
<name>A0A6C0H309_9ZZZZ</name>
<dbReference type="AlphaFoldDB" id="A0A6C0H309"/>
<accession>A0A6C0H309</accession>
<protein>
    <submittedName>
        <fullName evidence="1">Uncharacterized protein</fullName>
    </submittedName>
</protein>
<reference evidence="1" key="1">
    <citation type="journal article" date="2020" name="Nature">
        <title>Giant virus diversity and host interactions through global metagenomics.</title>
        <authorList>
            <person name="Schulz F."/>
            <person name="Roux S."/>
            <person name="Paez-Espino D."/>
            <person name="Jungbluth S."/>
            <person name="Walsh D.A."/>
            <person name="Denef V.J."/>
            <person name="McMahon K.D."/>
            <person name="Konstantinidis K.T."/>
            <person name="Eloe-Fadrosh E.A."/>
            <person name="Kyrpides N.C."/>
            <person name="Woyke T."/>
        </authorList>
    </citation>
    <scope>NUCLEOTIDE SEQUENCE</scope>
    <source>
        <strain evidence="1">GVMAG-M-3300023179-62</strain>
    </source>
</reference>
<dbReference type="EMBL" id="MN739859">
    <property type="protein sequence ID" value="QHT74918.1"/>
    <property type="molecule type" value="Genomic_DNA"/>
</dbReference>